<dbReference type="SUPFAM" id="SSF57667">
    <property type="entry name" value="beta-beta-alpha zinc fingers"/>
    <property type="match status" value="3"/>
</dbReference>
<dbReference type="Pfam" id="PF00096">
    <property type="entry name" value="zf-C2H2"/>
    <property type="match status" value="3"/>
</dbReference>
<dbReference type="Pfam" id="PF12874">
    <property type="entry name" value="zf-met"/>
    <property type="match status" value="1"/>
</dbReference>
<dbReference type="InterPro" id="IPR050758">
    <property type="entry name" value="Znf_C2H2-type"/>
</dbReference>
<protein>
    <recommendedName>
        <fullName evidence="4">C2H2-type domain-containing protein</fullName>
    </recommendedName>
</protein>
<evidence type="ECO:0000256" key="2">
    <source>
        <dbReference type="ARBA" id="ARBA00022737"/>
    </source>
</evidence>
<keyword evidence="3" id="KW-0862">Zinc</keyword>
<feature type="domain" description="C2H2-type" evidence="4">
    <location>
        <begin position="327"/>
        <end position="354"/>
    </location>
</feature>
<evidence type="ECO:0000313" key="6">
    <source>
        <dbReference type="Proteomes" id="UP000837857"/>
    </source>
</evidence>
<dbReference type="PROSITE" id="PS50157">
    <property type="entry name" value="ZINC_FINGER_C2H2_2"/>
    <property type="match status" value="6"/>
</dbReference>
<dbReference type="PROSITE" id="PS00028">
    <property type="entry name" value="ZINC_FINGER_C2H2_1"/>
    <property type="match status" value="5"/>
</dbReference>
<feature type="domain" description="C2H2-type" evidence="4">
    <location>
        <begin position="383"/>
        <end position="413"/>
    </location>
</feature>
<dbReference type="Proteomes" id="UP000837857">
    <property type="component" value="Chromosome 30"/>
</dbReference>
<dbReference type="EMBL" id="OW152842">
    <property type="protein sequence ID" value="CAH2064957.1"/>
    <property type="molecule type" value="Genomic_DNA"/>
</dbReference>
<dbReference type="PANTHER" id="PTHR23234:SF10">
    <property type="entry name" value="RIKEN CDNA 6720489N17 GENE-RELATED"/>
    <property type="match status" value="1"/>
</dbReference>
<proteinExistence type="predicted"/>
<evidence type="ECO:0000256" key="1">
    <source>
        <dbReference type="ARBA" id="ARBA00022723"/>
    </source>
</evidence>
<feature type="non-terminal residue" evidence="5">
    <location>
        <position position="1"/>
    </location>
</feature>
<name>A0ABN8ISC6_9NEOP</name>
<gene>
    <name evidence="5" type="ORF">IPOD504_LOCUS12973</name>
</gene>
<keyword evidence="1" id="KW-0479">Metal-binding</keyword>
<feature type="domain" description="C2H2-type" evidence="4">
    <location>
        <begin position="243"/>
        <end position="270"/>
    </location>
</feature>
<evidence type="ECO:0000313" key="5">
    <source>
        <dbReference type="EMBL" id="CAH2064957.1"/>
    </source>
</evidence>
<sequence length="458" mass="52872">MVASDIHWYRRLIKEVSNDAEMFMCSTCICLFRKLIMFIEQCHKAQIFLKQVYSQELQILPPPIGNNLTVSPTRTFYLGPEHLQEIDPDVKAEDSVFDGNEAYITEDEDDVPLVLFCGSNGDGESQQILKKEVLDDKVDVGPVTLEMQLETGSPVSSHPKARSKQKKQMVLREGFTSRMVQETAEYIVIKLTKEQVLEEMRERAKSNKYSRAPYKCERCVKGFNFEDVLQSHMDKHSPKSGPLQCELCGQRCPTPVSLRGHMKSHTTRYKCKLCGYIRHSRQHVLEHYTISHADSSAAYSCETCPFTSNKRTVMQRHVRFHGRTERHTCHKCGKLYKTLDSLRVHTMRHDAKKRFQCDQCTQSFIYPTLLQKHVQSVHVRRDYYCVECDIKFKSMDTLKLHFKRAKRHREVKGEERLASKASAPMARPKAHVCVACARSYGSRSALRAHARRRHADPG</sequence>
<feature type="domain" description="C2H2-type" evidence="4">
    <location>
        <begin position="431"/>
        <end position="458"/>
    </location>
</feature>
<keyword evidence="6" id="KW-1185">Reference proteome</keyword>
<evidence type="ECO:0000256" key="3">
    <source>
        <dbReference type="PROSITE-ProRule" id="PRU00042"/>
    </source>
</evidence>
<evidence type="ECO:0000259" key="4">
    <source>
        <dbReference type="PROSITE" id="PS50157"/>
    </source>
</evidence>
<organism evidence="5 6">
    <name type="scientific">Iphiclides podalirius</name>
    <name type="common">scarce swallowtail</name>
    <dbReference type="NCBI Taxonomy" id="110791"/>
    <lineage>
        <taxon>Eukaryota</taxon>
        <taxon>Metazoa</taxon>
        <taxon>Ecdysozoa</taxon>
        <taxon>Arthropoda</taxon>
        <taxon>Hexapoda</taxon>
        <taxon>Insecta</taxon>
        <taxon>Pterygota</taxon>
        <taxon>Neoptera</taxon>
        <taxon>Endopterygota</taxon>
        <taxon>Lepidoptera</taxon>
        <taxon>Glossata</taxon>
        <taxon>Ditrysia</taxon>
        <taxon>Papilionoidea</taxon>
        <taxon>Papilionidae</taxon>
        <taxon>Papilioninae</taxon>
        <taxon>Iphiclides</taxon>
    </lineage>
</organism>
<dbReference type="PANTHER" id="PTHR23234">
    <property type="entry name" value="ZNF44 PROTEIN"/>
    <property type="match status" value="1"/>
</dbReference>
<dbReference type="InterPro" id="IPR013087">
    <property type="entry name" value="Znf_C2H2_type"/>
</dbReference>
<reference evidence="5" key="1">
    <citation type="submission" date="2022-03" db="EMBL/GenBank/DDBJ databases">
        <authorList>
            <person name="Martin H S."/>
        </authorList>
    </citation>
    <scope>NUCLEOTIDE SEQUENCE</scope>
</reference>
<keyword evidence="3" id="KW-0863">Zinc-finger</keyword>
<keyword evidence="2" id="KW-0677">Repeat</keyword>
<dbReference type="SMART" id="SM00355">
    <property type="entry name" value="ZnF_C2H2"/>
    <property type="match status" value="8"/>
</dbReference>
<dbReference type="InterPro" id="IPR036236">
    <property type="entry name" value="Znf_C2H2_sf"/>
</dbReference>
<accession>A0ABN8ISC6</accession>
<dbReference type="Gene3D" id="3.30.160.60">
    <property type="entry name" value="Classic Zinc Finger"/>
    <property type="match status" value="4"/>
</dbReference>
<feature type="domain" description="C2H2-type" evidence="4">
    <location>
        <begin position="214"/>
        <end position="241"/>
    </location>
</feature>
<feature type="domain" description="C2H2-type" evidence="4">
    <location>
        <begin position="355"/>
        <end position="383"/>
    </location>
</feature>